<reference evidence="4" key="2">
    <citation type="submission" date="2025-09" db="UniProtKB">
        <authorList>
            <consortium name="Ensembl"/>
        </authorList>
    </citation>
    <scope>IDENTIFICATION</scope>
</reference>
<dbReference type="PANTHER" id="PTHR14096">
    <property type="entry name" value="APOLIPOPROTEIN L"/>
    <property type="match status" value="1"/>
</dbReference>
<dbReference type="AlphaFoldDB" id="A0A8C5MDR2"/>
<proteinExistence type="inferred from homology"/>
<feature type="coiled-coil region" evidence="2">
    <location>
        <begin position="229"/>
        <end position="256"/>
    </location>
</feature>
<dbReference type="GO" id="GO:0016020">
    <property type="term" value="C:membrane"/>
    <property type="evidence" value="ECO:0007669"/>
    <property type="project" value="TreeGrafter"/>
</dbReference>
<comment type="similarity">
    <text evidence="1">Belongs to the apolipoprotein L family.</text>
</comment>
<dbReference type="InterPro" id="IPR008405">
    <property type="entry name" value="ApoL"/>
</dbReference>
<dbReference type="Pfam" id="PF05461">
    <property type="entry name" value="ApoL"/>
    <property type="match status" value="2"/>
</dbReference>
<name>A0A8C5MDR2_9ANUR</name>
<evidence type="ECO:0000313" key="5">
    <source>
        <dbReference type="Proteomes" id="UP000694569"/>
    </source>
</evidence>
<organism evidence="4 5">
    <name type="scientific">Leptobrachium leishanense</name>
    <name type="common">Leishan spiny toad</name>
    <dbReference type="NCBI Taxonomy" id="445787"/>
    <lineage>
        <taxon>Eukaryota</taxon>
        <taxon>Metazoa</taxon>
        <taxon>Chordata</taxon>
        <taxon>Craniata</taxon>
        <taxon>Vertebrata</taxon>
        <taxon>Euteleostomi</taxon>
        <taxon>Amphibia</taxon>
        <taxon>Batrachia</taxon>
        <taxon>Anura</taxon>
        <taxon>Pelobatoidea</taxon>
        <taxon>Megophryidae</taxon>
        <taxon>Leptobrachium</taxon>
    </lineage>
</organism>
<keyword evidence="3" id="KW-1133">Transmembrane helix</keyword>
<evidence type="ECO:0000313" key="4">
    <source>
        <dbReference type="Ensembl" id="ENSLLEP00000010487.1"/>
    </source>
</evidence>
<dbReference type="GO" id="GO:0008289">
    <property type="term" value="F:lipid binding"/>
    <property type="evidence" value="ECO:0007669"/>
    <property type="project" value="InterPro"/>
</dbReference>
<feature type="transmembrane region" description="Helical" evidence="3">
    <location>
        <begin position="194"/>
        <end position="214"/>
    </location>
</feature>
<reference evidence="4" key="1">
    <citation type="submission" date="2025-08" db="UniProtKB">
        <authorList>
            <consortium name="Ensembl"/>
        </authorList>
    </citation>
    <scope>IDENTIFICATION</scope>
</reference>
<dbReference type="GO" id="GO:0006869">
    <property type="term" value="P:lipid transport"/>
    <property type="evidence" value="ECO:0007669"/>
    <property type="project" value="InterPro"/>
</dbReference>
<keyword evidence="5" id="KW-1185">Reference proteome</keyword>
<dbReference type="GO" id="GO:0005576">
    <property type="term" value="C:extracellular region"/>
    <property type="evidence" value="ECO:0007669"/>
    <property type="project" value="InterPro"/>
</dbReference>
<keyword evidence="3" id="KW-0472">Membrane</keyword>
<keyword evidence="3" id="KW-0812">Transmembrane</keyword>
<sequence length="259" mass="27503">MSEILHSLLPKKEKTILKKKLKKFPEKCLKYPQKIKTFYALDKVEKGTTIASVTSSSVGFLGGITTIVGLALMPVTLGASLIVTFVGIGVAAAAGATGVSAMAAKLILSKKNHNKVKAMMEEIIIKIKEIEECLQGIICPSVKFKKTSSEDCNNGTPVPDASIAGCIIYKIPLRCLGSLLISMSATVVRGIRAAAAVSGVLAGLFVVVDAAFIVKGSIDLHKGARSELAAKIREDAKTLEEVFQQLKDTVKDLQSDCVL</sequence>
<dbReference type="Ensembl" id="ENSLLET00000010895.1">
    <property type="protein sequence ID" value="ENSLLEP00000010487.1"/>
    <property type="gene ID" value="ENSLLEG00000006676.1"/>
</dbReference>
<keyword evidence="2" id="KW-0175">Coiled coil</keyword>
<accession>A0A8C5MDR2</accession>
<evidence type="ECO:0008006" key="6">
    <source>
        <dbReference type="Google" id="ProtNLM"/>
    </source>
</evidence>
<evidence type="ECO:0000256" key="3">
    <source>
        <dbReference type="SAM" id="Phobius"/>
    </source>
</evidence>
<evidence type="ECO:0000256" key="2">
    <source>
        <dbReference type="SAM" id="Coils"/>
    </source>
</evidence>
<feature type="transmembrane region" description="Helical" evidence="3">
    <location>
        <begin position="50"/>
        <end position="73"/>
    </location>
</feature>
<feature type="transmembrane region" description="Helical" evidence="3">
    <location>
        <begin position="79"/>
        <end position="108"/>
    </location>
</feature>
<dbReference type="OrthoDB" id="6363454at2759"/>
<evidence type="ECO:0000256" key="1">
    <source>
        <dbReference type="ARBA" id="ARBA00010090"/>
    </source>
</evidence>
<protein>
    <recommendedName>
        <fullName evidence="6">Apolipoprotein L3-like</fullName>
    </recommendedName>
</protein>
<dbReference type="GO" id="GO:0042157">
    <property type="term" value="P:lipoprotein metabolic process"/>
    <property type="evidence" value="ECO:0007669"/>
    <property type="project" value="InterPro"/>
</dbReference>
<dbReference type="GeneTree" id="ENSGT01030000234599"/>
<dbReference type="Proteomes" id="UP000694569">
    <property type="component" value="Unplaced"/>
</dbReference>
<dbReference type="PANTHER" id="PTHR14096:SF28">
    <property type="entry name" value="APOLIPOPROTEIN L, 1-RELATED"/>
    <property type="match status" value="1"/>
</dbReference>